<feature type="chain" id="PRO_5045965305" description="Cellulose biosynthesis protein BcsS" evidence="1">
    <location>
        <begin position="24"/>
        <end position="243"/>
    </location>
</feature>
<dbReference type="EMBL" id="JBGUAW010000002">
    <property type="protein sequence ID" value="MFA9460000.1"/>
    <property type="molecule type" value="Genomic_DNA"/>
</dbReference>
<proteinExistence type="predicted"/>
<keyword evidence="1" id="KW-0732">Signal</keyword>
<dbReference type="Proteomes" id="UP001575181">
    <property type="component" value="Unassembled WGS sequence"/>
</dbReference>
<name>A0ABV4TRP0_9GAMM</name>
<gene>
    <name evidence="2" type="ORF">ACERLL_04105</name>
</gene>
<evidence type="ECO:0008006" key="4">
    <source>
        <dbReference type="Google" id="ProtNLM"/>
    </source>
</evidence>
<protein>
    <recommendedName>
        <fullName evidence="4">Cellulose biosynthesis protein BcsS</fullName>
    </recommendedName>
</protein>
<reference evidence="2 3" key="1">
    <citation type="submission" date="2024-08" db="EMBL/GenBank/DDBJ databases">
        <title>Whole-genome sequencing of halo(alkali)philic microorganisms from hypersaline lakes.</title>
        <authorList>
            <person name="Sorokin D.Y."/>
            <person name="Merkel A.Y."/>
            <person name="Messina E."/>
            <person name="Yakimov M."/>
        </authorList>
    </citation>
    <scope>NUCLEOTIDE SEQUENCE [LARGE SCALE GENOMIC DNA]</scope>
    <source>
        <strain evidence="2 3">Cl-TMA</strain>
    </source>
</reference>
<organism evidence="2 3">
    <name type="scientific">Thiohalorhabdus methylotrophus</name>
    <dbReference type="NCBI Taxonomy" id="3242694"/>
    <lineage>
        <taxon>Bacteria</taxon>
        <taxon>Pseudomonadati</taxon>
        <taxon>Pseudomonadota</taxon>
        <taxon>Gammaproteobacteria</taxon>
        <taxon>Thiohalorhabdales</taxon>
        <taxon>Thiohalorhabdaceae</taxon>
        <taxon>Thiohalorhabdus</taxon>
    </lineage>
</organism>
<sequence>MRRALFRAFWSLAGLAASGPALSYGTQFILAPPPLGHPVYRDGQVQYRVSGGLRGYSSEETDLTGATLSLSRRQALSDRLAFNLGGQADYLSGTDRIFSDDNDLTVWQTMLHLTGEVQHRFAPGWNAIFFAGPKGGYGEYRVEYGERLEGRETLYGYVVGVQSSVRVDSLRVTPFLSYEALESRRNEDFSTGTSRAIDRTHRITQYGLEVLFRSGLTLGVTRQHWSSGSEEARYTFYQAGYQF</sequence>
<evidence type="ECO:0000256" key="1">
    <source>
        <dbReference type="SAM" id="SignalP"/>
    </source>
</evidence>
<feature type="signal peptide" evidence="1">
    <location>
        <begin position="1"/>
        <end position="23"/>
    </location>
</feature>
<evidence type="ECO:0000313" key="3">
    <source>
        <dbReference type="Proteomes" id="UP001575181"/>
    </source>
</evidence>
<dbReference type="RefSeq" id="WP_373654778.1">
    <property type="nucleotide sequence ID" value="NZ_JBGUAW010000002.1"/>
</dbReference>
<comment type="caution">
    <text evidence="2">The sequence shown here is derived from an EMBL/GenBank/DDBJ whole genome shotgun (WGS) entry which is preliminary data.</text>
</comment>
<accession>A0ABV4TRP0</accession>
<keyword evidence="3" id="KW-1185">Reference proteome</keyword>
<evidence type="ECO:0000313" key="2">
    <source>
        <dbReference type="EMBL" id="MFA9460000.1"/>
    </source>
</evidence>